<protein>
    <submittedName>
        <fullName evidence="4">Hemicentin-2-like</fullName>
    </submittedName>
</protein>
<evidence type="ECO:0000313" key="3">
    <source>
        <dbReference type="Proteomes" id="UP000515163"/>
    </source>
</evidence>
<dbReference type="GO" id="GO:0008046">
    <property type="term" value="F:axon guidance receptor activity"/>
    <property type="evidence" value="ECO:0007669"/>
    <property type="project" value="TreeGrafter"/>
</dbReference>
<dbReference type="PANTHER" id="PTHR45080:SF32">
    <property type="entry name" value="MAM DOMAIN CONTAINING GLYCOSYLPHOSPHATIDYLINOSITOL ANCHOR 1"/>
    <property type="match status" value="1"/>
</dbReference>
<dbReference type="GO" id="GO:0005886">
    <property type="term" value="C:plasma membrane"/>
    <property type="evidence" value="ECO:0007669"/>
    <property type="project" value="TreeGrafter"/>
</dbReference>
<feature type="domain" description="Ig-like" evidence="1">
    <location>
        <begin position="196"/>
        <end position="274"/>
    </location>
</feature>
<dbReference type="GO" id="GO:0050808">
    <property type="term" value="P:synapse organization"/>
    <property type="evidence" value="ECO:0007669"/>
    <property type="project" value="TreeGrafter"/>
</dbReference>
<organism evidence="3 4">
    <name type="scientific">Actinia tenebrosa</name>
    <name type="common">Australian red waratah sea anemone</name>
    <dbReference type="NCBI Taxonomy" id="6105"/>
    <lineage>
        <taxon>Eukaryota</taxon>
        <taxon>Metazoa</taxon>
        <taxon>Cnidaria</taxon>
        <taxon>Anthozoa</taxon>
        <taxon>Hexacorallia</taxon>
        <taxon>Actiniaria</taxon>
        <taxon>Actiniidae</taxon>
        <taxon>Actinia</taxon>
    </lineage>
</organism>
<dbReference type="OrthoDB" id="5988349at2759"/>
<dbReference type="SUPFAM" id="SSF48726">
    <property type="entry name" value="Immunoglobulin"/>
    <property type="match status" value="3"/>
</dbReference>
<dbReference type="InterPro" id="IPR003598">
    <property type="entry name" value="Ig_sub2"/>
</dbReference>
<feature type="domain" description="Ig-like" evidence="1">
    <location>
        <begin position="21"/>
        <end position="104"/>
    </location>
</feature>
<reference evidence="4" key="1">
    <citation type="submission" date="2025-08" db="UniProtKB">
        <authorList>
            <consortium name="RefSeq"/>
        </authorList>
    </citation>
    <scope>IDENTIFICATION</scope>
    <source>
        <tissue evidence="4">Tentacle</tissue>
    </source>
</reference>
<dbReference type="SMART" id="SM00060">
    <property type="entry name" value="FN3"/>
    <property type="match status" value="1"/>
</dbReference>
<sequence length="400" mass="44844">MGFIFVFFALLVSAEVLVQLPQASSILISENRKNLIENQRASAFCNTSGFPNANVTWFKDSQPNVVVSSNPTLIFKSILRSNGGRYICNASNGSVSLNDSIFFNVMYPPEIVMISDNRIALENSSVTLRCIATGNPIPKIRFSKEGKSVPPTKQTKVIIELPRIQRTDSGTYRCSASNGIGNSIEKAFTLDVQYPPNIFYMPPKVKDSWLHDNVTLVCDASGNPTPTYTWRPPRADPIHSNVISFVVTNESQFGVYYCVVQNIRGGDSYSLTLNRTRFPPDPPIIANNVTTVTSRNFTLKWTRPNEHNSNITRYLVMRTRFFNNGSMDKMEYFSHDTLLHLNMSFFLDWGTSYRFAVSAENRQGDSGAGPPTNITVIAGRNIDRADYIPWEGWEIPSLDS</sequence>
<dbReference type="InterPro" id="IPR007110">
    <property type="entry name" value="Ig-like_dom"/>
</dbReference>
<dbReference type="GeneID" id="116295552"/>
<evidence type="ECO:0000313" key="4">
    <source>
        <dbReference type="RefSeq" id="XP_031559258.1"/>
    </source>
</evidence>
<dbReference type="InterPro" id="IPR003599">
    <property type="entry name" value="Ig_sub"/>
</dbReference>
<evidence type="ECO:0000259" key="2">
    <source>
        <dbReference type="PROSITE" id="PS50853"/>
    </source>
</evidence>
<dbReference type="GO" id="GO:0007156">
    <property type="term" value="P:homophilic cell adhesion via plasma membrane adhesion molecules"/>
    <property type="evidence" value="ECO:0007669"/>
    <property type="project" value="TreeGrafter"/>
</dbReference>
<dbReference type="RefSeq" id="XP_031559258.1">
    <property type="nucleotide sequence ID" value="XM_031703398.1"/>
</dbReference>
<dbReference type="AlphaFoldDB" id="A0A6P8HVA9"/>
<dbReference type="GO" id="GO:0030424">
    <property type="term" value="C:axon"/>
    <property type="evidence" value="ECO:0007669"/>
    <property type="project" value="TreeGrafter"/>
</dbReference>
<dbReference type="CDD" id="cd00063">
    <property type="entry name" value="FN3"/>
    <property type="match status" value="1"/>
</dbReference>
<dbReference type="Pfam" id="PF00041">
    <property type="entry name" value="fn3"/>
    <property type="match status" value="1"/>
</dbReference>
<evidence type="ECO:0000259" key="1">
    <source>
        <dbReference type="PROSITE" id="PS50835"/>
    </source>
</evidence>
<dbReference type="InterPro" id="IPR003961">
    <property type="entry name" value="FN3_dom"/>
</dbReference>
<dbReference type="SUPFAM" id="SSF49265">
    <property type="entry name" value="Fibronectin type III"/>
    <property type="match status" value="1"/>
</dbReference>
<dbReference type="Proteomes" id="UP000515163">
    <property type="component" value="Unplaced"/>
</dbReference>
<keyword evidence="3" id="KW-1185">Reference proteome</keyword>
<dbReference type="InterPro" id="IPR036116">
    <property type="entry name" value="FN3_sf"/>
</dbReference>
<name>A0A6P8HVA9_ACTTE</name>
<dbReference type="SMART" id="SM00409">
    <property type="entry name" value="IG"/>
    <property type="match status" value="3"/>
</dbReference>
<dbReference type="Gene3D" id="2.60.40.10">
    <property type="entry name" value="Immunoglobulins"/>
    <property type="match status" value="4"/>
</dbReference>
<proteinExistence type="predicted"/>
<dbReference type="PANTHER" id="PTHR45080">
    <property type="entry name" value="CONTACTIN 5"/>
    <property type="match status" value="1"/>
</dbReference>
<feature type="domain" description="Fibronectin type-III" evidence="2">
    <location>
        <begin position="279"/>
        <end position="379"/>
    </location>
</feature>
<dbReference type="SMART" id="SM00408">
    <property type="entry name" value="IGc2"/>
    <property type="match status" value="3"/>
</dbReference>
<dbReference type="InterPro" id="IPR013783">
    <property type="entry name" value="Ig-like_fold"/>
</dbReference>
<dbReference type="PROSITE" id="PS50853">
    <property type="entry name" value="FN3"/>
    <property type="match status" value="1"/>
</dbReference>
<feature type="domain" description="Ig-like" evidence="1">
    <location>
        <begin position="109"/>
        <end position="189"/>
    </location>
</feature>
<gene>
    <name evidence="4" type="primary">LOC116295552</name>
</gene>
<accession>A0A6P8HVA9</accession>
<dbReference type="InParanoid" id="A0A6P8HVA9"/>
<dbReference type="Pfam" id="PF13927">
    <property type="entry name" value="Ig_3"/>
    <property type="match status" value="3"/>
</dbReference>
<dbReference type="KEGG" id="aten:116295552"/>
<dbReference type="PROSITE" id="PS50835">
    <property type="entry name" value="IG_LIKE"/>
    <property type="match status" value="3"/>
</dbReference>
<dbReference type="GO" id="GO:0043025">
    <property type="term" value="C:neuronal cell body"/>
    <property type="evidence" value="ECO:0007669"/>
    <property type="project" value="TreeGrafter"/>
</dbReference>
<dbReference type="InterPro" id="IPR036179">
    <property type="entry name" value="Ig-like_dom_sf"/>
</dbReference>
<dbReference type="InterPro" id="IPR050958">
    <property type="entry name" value="Cell_Adh-Cytoskel_Orgn"/>
</dbReference>